<evidence type="ECO:0000313" key="2">
    <source>
        <dbReference type="Proteomes" id="UP000694565"/>
    </source>
</evidence>
<name>A0A8C2WAG4_CYCLU</name>
<organism evidence="1 2">
    <name type="scientific">Cyclopterus lumpus</name>
    <name type="common">Lumpsucker</name>
    <dbReference type="NCBI Taxonomy" id="8103"/>
    <lineage>
        <taxon>Eukaryota</taxon>
        <taxon>Metazoa</taxon>
        <taxon>Chordata</taxon>
        <taxon>Craniata</taxon>
        <taxon>Vertebrata</taxon>
        <taxon>Euteleostomi</taxon>
        <taxon>Actinopterygii</taxon>
        <taxon>Neopterygii</taxon>
        <taxon>Teleostei</taxon>
        <taxon>Neoteleostei</taxon>
        <taxon>Acanthomorphata</taxon>
        <taxon>Eupercaria</taxon>
        <taxon>Perciformes</taxon>
        <taxon>Cottioidei</taxon>
        <taxon>Cottales</taxon>
        <taxon>Cyclopteridae</taxon>
        <taxon>Cyclopterus</taxon>
    </lineage>
</organism>
<dbReference type="Proteomes" id="UP000694565">
    <property type="component" value="Unplaced"/>
</dbReference>
<dbReference type="AlphaFoldDB" id="A0A8C2WAG4"/>
<evidence type="ECO:0000313" key="1">
    <source>
        <dbReference type="Ensembl" id="ENSCLMP00005001526.1"/>
    </source>
</evidence>
<reference evidence="1" key="1">
    <citation type="submission" date="2025-08" db="UniProtKB">
        <authorList>
            <consortium name="Ensembl"/>
        </authorList>
    </citation>
    <scope>IDENTIFICATION</scope>
</reference>
<accession>A0A8C2WAG4</accession>
<protein>
    <submittedName>
        <fullName evidence="1">Uncharacterized protein</fullName>
    </submittedName>
</protein>
<dbReference type="Ensembl" id="ENSCLMT00005001618.1">
    <property type="protein sequence ID" value="ENSCLMP00005001526.1"/>
    <property type="gene ID" value="ENSCLMG00005000832.1"/>
</dbReference>
<sequence>MSHNSISITVTRIPCLKRGSKFSHQKILVIGIGKTLECIELGSGAFCAYESHF</sequence>
<proteinExistence type="predicted"/>
<reference evidence="1" key="2">
    <citation type="submission" date="2025-09" db="UniProtKB">
        <authorList>
            <consortium name="Ensembl"/>
        </authorList>
    </citation>
    <scope>IDENTIFICATION</scope>
</reference>
<keyword evidence="2" id="KW-1185">Reference proteome</keyword>